<evidence type="ECO:0008006" key="3">
    <source>
        <dbReference type="Google" id="ProtNLM"/>
    </source>
</evidence>
<dbReference type="EMBL" id="LMWM01000037">
    <property type="protein sequence ID" value="KUM84208.1"/>
    <property type="molecule type" value="Genomic_DNA"/>
</dbReference>
<gene>
    <name evidence="1" type="ORF">AQI94_32500</name>
</gene>
<dbReference type="AlphaFoldDB" id="A0A101N0G6"/>
<accession>A0A101N0G6</accession>
<proteinExistence type="predicted"/>
<comment type="caution">
    <text evidence="1">The sequence shown here is derived from an EMBL/GenBank/DDBJ whole genome shotgun (WGS) entry which is preliminary data.</text>
</comment>
<sequence length="105" mass="11437">MWRWVAQAEIDRGEAPEGTIEENKEIRRLRSQIRRLGEDVAILKAVTTFLVGELECLDGDGRGVPIVWGQAASSRIRAISSGRSSAENLLASWTTTGTVVPSGND</sequence>
<name>A0A101N0G6_9ACTN</name>
<organism evidence="1 2">
    <name type="scientific">Streptomyces pseudovenezuelae</name>
    <dbReference type="NCBI Taxonomy" id="67350"/>
    <lineage>
        <taxon>Bacteria</taxon>
        <taxon>Bacillati</taxon>
        <taxon>Actinomycetota</taxon>
        <taxon>Actinomycetes</taxon>
        <taxon>Kitasatosporales</taxon>
        <taxon>Streptomycetaceae</taxon>
        <taxon>Streptomyces</taxon>
        <taxon>Streptomyces aurantiacus group</taxon>
    </lineage>
</organism>
<evidence type="ECO:0000313" key="2">
    <source>
        <dbReference type="Proteomes" id="UP000053039"/>
    </source>
</evidence>
<reference evidence="1 2" key="1">
    <citation type="submission" date="2015-10" db="EMBL/GenBank/DDBJ databases">
        <title>Draft genome sequence of Streptomyces pseudovenezuelae DSM 40212, type strain for the species Streptomyces pseudovenezuelae.</title>
        <authorList>
            <person name="Ruckert C."/>
            <person name="Winkler A."/>
            <person name="Kalinowski J."/>
            <person name="Kampfer P."/>
            <person name="Glaeser S."/>
        </authorList>
    </citation>
    <scope>NUCLEOTIDE SEQUENCE [LARGE SCALE GENOMIC DNA]</scope>
    <source>
        <strain evidence="1 2">DSM 40212</strain>
    </source>
</reference>
<dbReference type="RefSeq" id="WP_051832181.1">
    <property type="nucleotide sequence ID" value="NZ_KQ948151.1"/>
</dbReference>
<dbReference type="OrthoDB" id="3699740at2"/>
<dbReference type="Proteomes" id="UP000053039">
    <property type="component" value="Unassembled WGS sequence"/>
</dbReference>
<protein>
    <recommendedName>
        <fullName evidence="3">Transposase</fullName>
    </recommendedName>
</protein>
<evidence type="ECO:0000313" key="1">
    <source>
        <dbReference type="EMBL" id="KUM84208.1"/>
    </source>
</evidence>